<feature type="region of interest" description="Disordered" evidence="5">
    <location>
        <begin position="1"/>
        <end position="45"/>
    </location>
</feature>
<dbReference type="FunCoup" id="A0A067NA14">
    <property type="interactions" value="510"/>
</dbReference>
<reference evidence="7" key="1">
    <citation type="journal article" date="2014" name="Proc. Natl. Acad. Sci. U.S.A.">
        <title>Extensive sampling of basidiomycete genomes demonstrates inadequacy of the white-rot/brown-rot paradigm for wood decay fungi.</title>
        <authorList>
            <person name="Riley R."/>
            <person name="Salamov A.A."/>
            <person name="Brown D.W."/>
            <person name="Nagy L.G."/>
            <person name="Floudas D."/>
            <person name="Held B.W."/>
            <person name="Levasseur A."/>
            <person name="Lombard V."/>
            <person name="Morin E."/>
            <person name="Otillar R."/>
            <person name="Lindquist E.A."/>
            <person name="Sun H."/>
            <person name="LaButti K.M."/>
            <person name="Schmutz J."/>
            <person name="Jabbour D."/>
            <person name="Luo H."/>
            <person name="Baker S.E."/>
            <person name="Pisabarro A.G."/>
            <person name="Walton J.D."/>
            <person name="Blanchette R.A."/>
            <person name="Henrissat B."/>
            <person name="Martin F."/>
            <person name="Cullen D."/>
            <person name="Hibbett D.S."/>
            <person name="Grigoriev I.V."/>
        </authorList>
    </citation>
    <scope>NUCLEOTIDE SEQUENCE [LARGE SCALE GENOMIC DNA]</scope>
    <source>
        <strain evidence="7">FD-172 SS1</strain>
    </source>
</reference>
<evidence type="ECO:0000256" key="5">
    <source>
        <dbReference type="SAM" id="MobiDB-lite"/>
    </source>
</evidence>
<dbReference type="GO" id="GO:0000056">
    <property type="term" value="P:ribosomal small subunit export from nucleus"/>
    <property type="evidence" value="ECO:0007669"/>
    <property type="project" value="TreeGrafter"/>
</dbReference>
<dbReference type="InterPro" id="IPR040000">
    <property type="entry name" value="NOP9"/>
</dbReference>
<feature type="region of interest" description="Disordered" evidence="5">
    <location>
        <begin position="496"/>
        <end position="530"/>
    </location>
</feature>
<feature type="compositionally biased region" description="Basic and acidic residues" evidence="5">
    <location>
        <begin position="496"/>
        <end position="517"/>
    </location>
</feature>
<dbReference type="OrthoDB" id="392571at2759"/>
<accession>A0A067NA14</accession>
<proteinExistence type="predicted"/>
<evidence type="ECO:0000313" key="6">
    <source>
        <dbReference type="EMBL" id="KDQ20636.1"/>
    </source>
</evidence>
<dbReference type="PANTHER" id="PTHR13102">
    <property type="entry name" value="NUCLEOLAR PROTEIN 9"/>
    <property type="match status" value="1"/>
</dbReference>
<dbReference type="Proteomes" id="UP000027195">
    <property type="component" value="Unassembled WGS sequence"/>
</dbReference>
<keyword evidence="7" id="KW-1185">Reference proteome</keyword>
<feature type="compositionally biased region" description="Basic residues" evidence="5">
    <location>
        <begin position="1"/>
        <end position="14"/>
    </location>
</feature>
<evidence type="ECO:0000256" key="4">
    <source>
        <dbReference type="ARBA" id="ARBA00031929"/>
    </source>
</evidence>
<dbReference type="GO" id="GO:0000472">
    <property type="term" value="P:endonucleolytic cleavage to generate mature 5'-end of SSU-rRNA from (SSU-rRNA, 5.8S rRNA, LSU-rRNA)"/>
    <property type="evidence" value="ECO:0007669"/>
    <property type="project" value="TreeGrafter"/>
</dbReference>
<protein>
    <recommendedName>
        <fullName evidence="1">Nucleolar protein 9</fullName>
    </recommendedName>
    <alternativeName>
        <fullName evidence="3 4">Pumilio domain-containing protein NOP9</fullName>
    </alternativeName>
</protein>
<dbReference type="SUPFAM" id="SSF48371">
    <property type="entry name" value="ARM repeat"/>
    <property type="match status" value="2"/>
</dbReference>
<evidence type="ECO:0000256" key="3">
    <source>
        <dbReference type="ARBA" id="ARBA00030932"/>
    </source>
</evidence>
<keyword evidence="2" id="KW-0677">Repeat</keyword>
<dbReference type="Pfam" id="PF22493">
    <property type="entry name" value="PUF_NOP9"/>
    <property type="match status" value="1"/>
</dbReference>
<gene>
    <name evidence="6" type="ORF">BOTBODRAFT_169367</name>
</gene>
<sequence length="807" mass="88502">MPRELRKRGKRKGKKEIEAETGPPSKQGPPDFIPLENDGEPSWIGASASVDASNLEAPFGYVDSDVQAYFRTVDLKIREWQDEHGPGEWNEQLDVDPIEDRRLFLTAALSEMSGKELQLATDPNCSVVLERMAHSMSDFSRRVFMDCLAGSYEKLVTHRFASHVCQTLFTLSAKTVSREMRGINTSADDDSSHGTLRTMSELVLSACEELLPSLPTLIMDTFASHVIRAILLLISSRSPATSTTTLRSKKSAAYKASQGAMTSVLEKEGNTATQMPKEFAQMAHRFVQKLRKELGENEIRALAGNKVASPVLQLLLELETEAGGANEPGSLMDNVLVGLITELHSNPTATYTTSPYLETLLRDPTASHLLETVVTCAPEQAFSALWSTYFSGRLGKLASHPVANFVVAKAVERVNKDELRSVIKEMDGGWEKLIKSSRTGVLKAAIDRAAALNAYENEVVEAICTAFELPDVESRNSLLSCILVLKPLSAYNKATESTKVKGAQEEEGNEEVKSKEKSRGRRKVEEDPLAPTTQGALLLQSMLRLSGPHGEPVLNSLASLKIEEVIALAHHSTSSRVLDVVLESSTVAPRAKRRLITSFIGHFHTLVDDRIGSRVGDRCWDAADPYLRERIARSLIDHEMFLAGSFYGKFFARNLHLMLLKRRPDEWKQNQVKAKLVKADNVGAPPISTSAAPNHALQESGKQSLSSPPSPEKKRKRGEKPQNEIDQLFATAPKKLRKGETRAPAADGRQGAVFPPTKPKTVSSVEDDKAVSGGAMDEEMSRILGAIKAVPKGQALAGKSKTKKKRK</sequence>
<dbReference type="InterPro" id="IPR011989">
    <property type="entry name" value="ARM-like"/>
</dbReference>
<organism evidence="6 7">
    <name type="scientific">Botryobasidium botryosum (strain FD-172 SS1)</name>
    <dbReference type="NCBI Taxonomy" id="930990"/>
    <lineage>
        <taxon>Eukaryota</taxon>
        <taxon>Fungi</taxon>
        <taxon>Dikarya</taxon>
        <taxon>Basidiomycota</taxon>
        <taxon>Agaricomycotina</taxon>
        <taxon>Agaricomycetes</taxon>
        <taxon>Cantharellales</taxon>
        <taxon>Botryobasidiaceae</taxon>
        <taxon>Botryobasidium</taxon>
    </lineage>
</organism>
<name>A0A067NA14_BOTB1</name>
<evidence type="ECO:0000256" key="2">
    <source>
        <dbReference type="ARBA" id="ARBA00022737"/>
    </source>
</evidence>
<dbReference type="PANTHER" id="PTHR13102:SF0">
    <property type="entry name" value="NUCLEOLAR PROTEIN 9"/>
    <property type="match status" value="1"/>
</dbReference>
<dbReference type="GO" id="GO:0030686">
    <property type="term" value="C:90S preribosome"/>
    <property type="evidence" value="ECO:0007669"/>
    <property type="project" value="TreeGrafter"/>
</dbReference>
<evidence type="ECO:0000313" key="7">
    <source>
        <dbReference type="Proteomes" id="UP000027195"/>
    </source>
</evidence>
<dbReference type="GO" id="GO:0030688">
    <property type="term" value="C:preribosome, small subunit precursor"/>
    <property type="evidence" value="ECO:0007669"/>
    <property type="project" value="TreeGrafter"/>
</dbReference>
<evidence type="ECO:0000256" key="1">
    <source>
        <dbReference type="ARBA" id="ARBA00016427"/>
    </source>
</evidence>
<dbReference type="GO" id="GO:0003723">
    <property type="term" value="F:RNA binding"/>
    <property type="evidence" value="ECO:0007669"/>
    <property type="project" value="InterPro"/>
</dbReference>
<dbReference type="GO" id="GO:0005730">
    <property type="term" value="C:nucleolus"/>
    <property type="evidence" value="ECO:0007669"/>
    <property type="project" value="TreeGrafter"/>
</dbReference>
<dbReference type="Gene3D" id="1.25.10.10">
    <property type="entry name" value="Leucine-rich Repeat Variant"/>
    <property type="match status" value="2"/>
</dbReference>
<dbReference type="InterPro" id="IPR016024">
    <property type="entry name" value="ARM-type_fold"/>
</dbReference>
<dbReference type="InParanoid" id="A0A067NA14"/>
<dbReference type="GO" id="GO:0000447">
    <property type="term" value="P:endonucleolytic cleavage in ITS1 to separate SSU-rRNA from 5.8S rRNA and LSU-rRNA from tricistronic rRNA transcript (SSU-rRNA, 5.8S rRNA, LSU-rRNA)"/>
    <property type="evidence" value="ECO:0007669"/>
    <property type="project" value="TreeGrafter"/>
</dbReference>
<dbReference type="InterPro" id="IPR001313">
    <property type="entry name" value="Pumilio_RNA-bd_rpt"/>
</dbReference>
<dbReference type="STRING" id="930990.A0A067NA14"/>
<dbReference type="EMBL" id="KL198017">
    <property type="protein sequence ID" value="KDQ20636.1"/>
    <property type="molecule type" value="Genomic_DNA"/>
</dbReference>
<feature type="region of interest" description="Disordered" evidence="5">
    <location>
        <begin position="683"/>
        <end position="774"/>
    </location>
</feature>
<dbReference type="AlphaFoldDB" id="A0A067NA14"/>
<dbReference type="SMART" id="SM00025">
    <property type="entry name" value="Pumilio"/>
    <property type="match status" value="6"/>
</dbReference>
<dbReference type="HOGENOM" id="CLU_008720_0_0_1"/>
<dbReference type="GO" id="GO:0000480">
    <property type="term" value="P:endonucleolytic cleavage in 5'-ETS of tricistronic rRNA transcript (SSU-rRNA, 5.8S rRNA, LSU-rRNA)"/>
    <property type="evidence" value="ECO:0007669"/>
    <property type="project" value="TreeGrafter"/>
</dbReference>